<dbReference type="Proteomes" id="UP000580517">
    <property type="component" value="Unassembled WGS sequence"/>
</dbReference>
<dbReference type="InterPro" id="IPR013342">
    <property type="entry name" value="Mandelate_racemase_C"/>
</dbReference>
<evidence type="ECO:0000259" key="4">
    <source>
        <dbReference type="SMART" id="SM00922"/>
    </source>
</evidence>
<feature type="domain" description="Mandelate racemase/muconate lactonizing enzyme C-terminal" evidence="4">
    <location>
        <begin position="149"/>
        <end position="245"/>
    </location>
</feature>
<dbReference type="AlphaFoldDB" id="A0A853F836"/>
<dbReference type="SFLD" id="SFLDF00009">
    <property type="entry name" value="o-succinylbenzoate_synthase"/>
    <property type="match status" value="1"/>
</dbReference>
<dbReference type="GO" id="GO:0046872">
    <property type="term" value="F:metal ion binding"/>
    <property type="evidence" value="ECO:0007669"/>
    <property type="project" value="UniProtKB-KW"/>
</dbReference>
<keyword evidence="3" id="KW-0413">Isomerase</keyword>
<dbReference type="Gene3D" id="3.20.20.120">
    <property type="entry name" value="Enolase-like C-terminal domain"/>
    <property type="match status" value="1"/>
</dbReference>
<dbReference type="SFLD" id="SFLDG00180">
    <property type="entry name" value="muconate_cycloisomerase"/>
    <property type="match status" value="1"/>
</dbReference>
<evidence type="ECO:0000256" key="2">
    <source>
        <dbReference type="ARBA" id="ARBA00022723"/>
    </source>
</evidence>
<sequence>MRSAASIVIKKVEAFAVAVPLSYPIKMAHKTFDKVESLVVRMESNDGVVGWGEAASAPSLTGETWQGMVAIVRDHMAQYVVGRDARLRLALMRTVRTRVQGAPGATSALEMALIDLVARSLQVPMAMLLGGLVRDYVEPMWLLGGGAIAEDIERARQKSREGYRLFKLKIGVRPVDEEIEMSNAMRAELGPDIKLCADANAGFSLASARRYLSRTQDVNLEFLEQPFAPDAQAALKTLAHESPVPLCADQSVHTIDDIVQQAGLGVDGVTFKLNKLGGLGECLKAAAVSEQLGLKAIMAAKIAETSIASAAIVQISCVMPSIEWGVSLSHVYLAEDIVKDPLMVANGRVDLPSGSGLGVVIDQDALDRLRIA</sequence>
<reference evidence="5 6" key="1">
    <citation type="submission" date="2020-07" db="EMBL/GenBank/DDBJ databases">
        <title>Taxonomic revisions and descriptions of new bacterial species based on genomic comparisons in the high-G+C-content subgroup of the family Alcaligenaceae.</title>
        <authorList>
            <person name="Szabo A."/>
            <person name="Felfoldi T."/>
        </authorList>
    </citation>
    <scope>NUCLEOTIDE SEQUENCE [LARGE SCALE GENOMIC DNA]</scope>
    <source>
        <strain evidence="5 6">DSM 25264</strain>
    </source>
</reference>
<accession>A0A853F836</accession>
<dbReference type="Pfam" id="PF13378">
    <property type="entry name" value="MR_MLE_C"/>
    <property type="match status" value="1"/>
</dbReference>
<protein>
    <recommendedName>
        <fullName evidence="4">Mandelate racemase/muconate lactonizing enzyme C-terminal domain-containing protein</fullName>
    </recommendedName>
</protein>
<dbReference type="PANTHER" id="PTHR48073">
    <property type="entry name" value="O-SUCCINYLBENZOATE SYNTHASE-RELATED"/>
    <property type="match status" value="1"/>
</dbReference>
<dbReference type="InterPro" id="IPR029065">
    <property type="entry name" value="Enolase_C-like"/>
</dbReference>
<dbReference type="EMBL" id="JACCEW010000001">
    <property type="protein sequence ID" value="NYT36263.1"/>
    <property type="molecule type" value="Genomic_DNA"/>
</dbReference>
<dbReference type="Pfam" id="PF02746">
    <property type="entry name" value="MR_MLE_N"/>
    <property type="match status" value="1"/>
</dbReference>
<dbReference type="SUPFAM" id="SSF51604">
    <property type="entry name" value="Enolase C-terminal domain-like"/>
    <property type="match status" value="1"/>
</dbReference>
<organism evidence="5 6">
    <name type="scientific">Allopusillimonas soli</name>
    <dbReference type="NCBI Taxonomy" id="659016"/>
    <lineage>
        <taxon>Bacteria</taxon>
        <taxon>Pseudomonadati</taxon>
        <taxon>Pseudomonadota</taxon>
        <taxon>Betaproteobacteria</taxon>
        <taxon>Burkholderiales</taxon>
        <taxon>Alcaligenaceae</taxon>
        <taxon>Allopusillimonas</taxon>
    </lineage>
</organism>
<proteinExistence type="inferred from homology"/>
<dbReference type="SFLD" id="SFLDS00001">
    <property type="entry name" value="Enolase"/>
    <property type="match status" value="1"/>
</dbReference>
<dbReference type="Gene3D" id="3.30.390.10">
    <property type="entry name" value="Enolase-like, N-terminal domain"/>
    <property type="match status" value="1"/>
</dbReference>
<comment type="caution">
    <text evidence="5">The sequence shown here is derived from an EMBL/GenBank/DDBJ whole genome shotgun (WGS) entry which is preliminary data.</text>
</comment>
<evidence type="ECO:0000313" key="6">
    <source>
        <dbReference type="Proteomes" id="UP000580517"/>
    </source>
</evidence>
<dbReference type="SMART" id="SM00922">
    <property type="entry name" value="MR_MLE"/>
    <property type="match status" value="1"/>
</dbReference>
<name>A0A853F836_9BURK</name>
<gene>
    <name evidence="5" type="ORF">H0A68_05205</name>
</gene>
<comment type="similarity">
    <text evidence="1">Belongs to the mandelate racemase/muconate lactonizing enzyme family.</text>
</comment>
<dbReference type="InterPro" id="IPR029017">
    <property type="entry name" value="Enolase-like_N"/>
</dbReference>
<dbReference type="PANTHER" id="PTHR48073:SF2">
    <property type="entry name" value="O-SUCCINYLBENZOATE SYNTHASE"/>
    <property type="match status" value="1"/>
</dbReference>
<dbReference type="InterPro" id="IPR013341">
    <property type="entry name" value="Mandelate_racemase_N_dom"/>
</dbReference>
<evidence type="ECO:0000256" key="3">
    <source>
        <dbReference type="ARBA" id="ARBA00023235"/>
    </source>
</evidence>
<keyword evidence="2" id="KW-0479">Metal-binding</keyword>
<dbReference type="GO" id="GO:0006518">
    <property type="term" value="P:peptide metabolic process"/>
    <property type="evidence" value="ECO:0007669"/>
    <property type="project" value="UniProtKB-ARBA"/>
</dbReference>
<dbReference type="GO" id="GO:0016854">
    <property type="term" value="F:racemase and epimerase activity"/>
    <property type="evidence" value="ECO:0007669"/>
    <property type="project" value="UniProtKB-ARBA"/>
</dbReference>
<dbReference type="SUPFAM" id="SSF54826">
    <property type="entry name" value="Enolase N-terminal domain-like"/>
    <property type="match status" value="1"/>
</dbReference>
<keyword evidence="6" id="KW-1185">Reference proteome</keyword>
<evidence type="ECO:0000256" key="1">
    <source>
        <dbReference type="ARBA" id="ARBA00008031"/>
    </source>
</evidence>
<evidence type="ECO:0000313" key="5">
    <source>
        <dbReference type="EMBL" id="NYT36263.1"/>
    </source>
</evidence>
<dbReference type="InterPro" id="IPR036849">
    <property type="entry name" value="Enolase-like_C_sf"/>
</dbReference>
<dbReference type="RefSeq" id="WP_167668846.1">
    <property type="nucleotide sequence ID" value="NZ_JACCEW010000001.1"/>
</dbReference>